<evidence type="ECO:0000313" key="2">
    <source>
        <dbReference type="EMBL" id="KAK5579316.1"/>
    </source>
</evidence>
<keyword evidence="1" id="KW-1133">Transmembrane helix</keyword>
<dbReference type="EMBL" id="JAVFKY010000003">
    <property type="protein sequence ID" value="KAK5579316.1"/>
    <property type="molecule type" value="Genomic_DNA"/>
</dbReference>
<organism evidence="2 3">
    <name type="scientific">Dictyostelium firmibasis</name>
    <dbReference type="NCBI Taxonomy" id="79012"/>
    <lineage>
        <taxon>Eukaryota</taxon>
        <taxon>Amoebozoa</taxon>
        <taxon>Evosea</taxon>
        <taxon>Eumycetozoa</taxon>
        <taxon>Dictyostelia</taxon>
        <taxon>Dictyosteliales</taxon>
        <taxon>Dictyosteliaceae</taxon>
        <taxon>Dictyostelium</taxon>
    </lineage>
</organism>
<sequence length="48" mass="5437">MSSLFTLYFPSIITLFFSLSICVTVLDRKQMVLKKNLGKKLLVSKGAR</sequence>
<accession>A0AAN7YSL6</accession>
<evidence type="ECO:0000256" key="1">
    <source>
        <dbReference type="SAM" id="Phobius"/>
    </source>
</evidence>
<keyword evidence="1" id="KW-0812">Transmembrane</keyword>
<protein>
    <submittedName>
        <fullName evidence="2">Uncharacterized protein</fullName>
    </submittedName>
</protein>
<evidence type="ECO:0000313" key="3">
    <source>
        <dbReference type="Proteomes" id="UP001344447"/>
    </source>
</evidence>
<keyword evidence="1" id="KW-0472">Membrane</keyword>
<comment type="caution">
    <text evidence="2">The sequence shown here is derived from an EMBL/GenBank/DDBJ whole genome shotgun (WGS) entry which is preliminary data.</text>
</comment>
<dbReference type="Proteomes" id="UP001344447">
    <property type="component" value="Unassembled WGS sequence"/>
</dbReference>
<name>A0AAN7YSL6_9MYCE</name>
<proteinExistence type="predicted"/>
<feature type="transmembrane region" description="Helical" evidence="1">
    <location>
        <begin position="6"/>
        <end position="26"/>
    </location>
</feature>
<gene>
    <name evidence="2" type="ORF">RB653_008997</name>
</gene>
<reference evidence="2 3" key="1">
    <citation type="submission" date="2023-11" db="EMBL/GenBank/DDBJ databases">
        <title>Dfirmibasis_genome.</title>
        <authorList>
            <person name="Edelbroek B."/>
            <person name="Kjellin J."/>
            <person name="Jerlstrom-Hultqvist J."/>
            <person name="Soderbom F."/>
        </authorList>
    </citation>
    <scope>NUCLEOTIDE SEQUENCE [LARGE SCALE GENOMIC DNA]</scope>
    <source>
        <strain evidence="2 3">TNS-C-14</strain>
    </source>
</reference>
<keyword evidence="3" id="KW-1185">Reference proteome</keyword>
<dbReference type="AlphaFoldDB" id="A0AAN7YSL6"/>